<protein>
    <submittedName>
        <fullName evidence="11">Inositol 1,4,5-trisphosphate/ryanodine receptor, putative</fullName>
    </submittedName>
</protein>
<dbReference type="InterPro" id="IPR013662">
    <property type="entry name" value="RIH_assoc-dom"/>
</dbReference>
<feature type="transmembrane region" description="Helical" evidence="9">
    <location>
        <begin position="2465"/>
        <end position="2488"/>
    </location>
</feature>
<evidence type="ECO:0000256" key="1">
    <source>
        <dbReference type="ARBA" id="ARBA00004127"/>
    </source>
</evidence>
<evidence type="ECO:0000256" key="3">
    <source>
        <dbReference type="ARBA" id="ARBA00022692"/>
    </source>
</evidence>
<dbReference type="PROSITE" id="PS50919">
    <property type="entry name" value="MIR"/>
    <property type="match status" value="1"/>
</dbReference>
<dbReference type="Gene3D" id="1.10.287.70">
    <property type="match status" value="1"/>
</dbReference>
<keyword evidence="5" id="KW-0406">Ion transport</keyword>
<dbReference type="GO" id="GO:0016020">
    <property type="term" value="C:membrane"/>
    <property type="evidence" value="ECO:0007669"/>
    <property type="project" value="InterPro"/>
</dbReference>
<evidence type="ECO:0000256" key="6">
    <source>
        <dbReference type="ARBA" id="ARBA00023136"/>
    </source>
</evidence>
<evidence type="ECO:0000256" key="2">
    <source>
        <dbReference type="ARBA" id="ARBA00022448"/>
    </source>
</evidence>
<dbReference type="GO" id="GO:0012505">
    <property type="term" value="C:endomembrane system"/>
    <property type="evidence" value="ECO:0007669"/>
    <property type="project" value="UniProtKB-SubCell"/>
</dbReference>
<evidence type="ECO:0000313" key="12">
    <source>
        <dbReference type="Proteomes" id="UP000051952"/>
    </source>
</evidence>
<dbReference type="InterPro" id="IPR000699">
    <property type="entry name" value="RIH_dom"/>
</dbReference>
<dbReference type="InterPro" id="IPR015925">
    <property type="entry name" value="Ryanodine_IP3_receptor"/>
</dbReference>
<feature type="transmembrane region" description="Helical" evidence="9">
    <location>
        <begin position="2327"/>
        <end position="2349"/>
    </location>
</feature>
<organism evidence="11 12">
    <name type="scientific">Bodo saltans</name>
    <name type="common">Flagellated protozoan</name>
    <dbReference type="NCBI Taxonomy" id="75058"/>
    <lineage>
        <taxon>Eukaryota</taxon>
        <taxon>Discoba</taxon>
        <taxon>Euglenozoa</taxon>
        <taxon>Kinetoplastea</taxon>
        <taxon>Metakinetoplastina</taxon>
        <taxon>Eubodonida</taxon>
        <taxon>Bodonidae</taxon>
        <taxon>Bodo</taxon>
    </lineage>
</organism>
<sequence length="2655" mass="295310">MIVPGDGEWTGAAAHDGEEVKFGQVVRLIHTMHQKPVAQHVNLHAMVNKANQRVTLDKAGATATGGSATPDVYDRWRIMPRYRLRGEGERVCSTDHVVFQSVSGEVAFLHVSSTRDATADGCFEVNCGSVAEGFEVRLYDADDSRDVRALRGGQCVALFHKQEGRGLSVEPRNGMCLLDPVDHVETSEEAPSVQQGATRAHSYKSLFILEYADPQRGGMIECGRRSMYRLKALCNGEYLCVRPSAPASAPVTAAQQRPQHLDPQEQALALSDGDVRIADVVEAAKNALFDVVLSAKSDDPGTLFVFHQGGDDQSSTLRDGCRVFLEAPMVGSGGLWVVAGEAIEPRHLRELLDAPTAEQKPLSLACREEKSMRDGLQVHRLPGDEYEELSIVLSLLPPLQAYAEAMTSGVLEGSLVQQVLENVRHLKRLCFVQGRGSTMLSAGSEVDGVANALGQLLLLRQGVPQLCVDILRATLESVLIDSSLLNSMEEVRAPTTQEASAFAESSSPLRRRDSTVGADGAPLVKYADILDLLNSCFALILAVVRGQPGHARELSLHLQFLVSCCRVLPSAVECVAEFYRNNVQLVKTPGDTKSLHFFLDMLAERGRDTSILEIVTLFAMCGDEGIAESQQLIVERLLRHKEMCKALMLPVTTSGDVLQVGVPVSYGGLPHERALPTADESVDAVAMIPITRLKDVVGSAYAQHGRNRPLPYFTQQVLLLAAVCAGRSSSSTLAVQQLIPPELMLPLLECEGMAPELHAAFVRLFTLSLVEVAGSPDLFERTRSIRHVIDEPQLTESYTLEEDVPGILVRAKRFALRYLQQNGAAARADVPHVLELDSVAMLTMSLLKRGSFALEEYARLVAVLTEVLRSGDHELPTTSDVELVQALRHVLGILGRLADFLLTRDVFDVVTSFVRGMPLRHLSQFHDLSPTSKIGDSSKKRVQARGADAVDAKLNSLFSLGQATGGAAEFDCLADLLLVLMVVSRTASWELRSDAIRLFCRLTNYPGELLLAVQRVQLLTSAASAEFYGRVKLVAAELDAFSRLPLSPSTVGMGEAALARIETLLTQRDCGAMIEKIAMLRHAEVPQMLLRVLHGMPMPPKEDVRLFVFNVVGLLQTMGQEPLVLELLAASVPSFVHLTTHDMDVLSLLRTIYCGKPLMAMQVPVRVVREVVACLSLEHSAAHALQLLRELIATKDPGGKYISKNQRAVWKALVADAGSARLLRLRGTWTGRRGTARRDQLLQSEEYFNHSGPLRLHVSLMEVLFLTAKTNELVKAEEIRDELFGPNSVDELIEIVTNQRLPVFYRFRFVNVLQVTVVQDAACVSSLFSHRAFPDFVRLCCVDVNRCLQLLDGKCANPADAELIARVERQVLRREPRTSFEEAIEQRRTSLEFYLEHVVLGIVPCLKHLVGRFVKGTARLSQTVRQHLVGVVNELVDCICDLLRQVFVLNSFHDYKFFQSRISRKKPRDFLVHAAKNSFCGSGRWADDIESLAESIPLEDADESDEHDRLHSSAADEKALTSKWLGFVRKHLELGCPLDPERLYASGAGLILRSGGRGTQFVRKLILSLCDLPMLEQARVLDLLRQVVGVRDGDEADDSVLLRLDACAVAVEGDDAESGANALGGLGVLGVLTLSKPMEDRQEILASYFADQPHMQVLPAVTQLMSRGTGAARAAALRCALVLLEGGHRRMQESLCASVSQRSDEDLFIVMRSRMQQCRDALRSYRYAMRRGAREEAVMVLGSLETVVRELRYLQLLCEGHFEDLQHYLRRQPDNHVSVNVLESLVELLEVAVSVVDANTYALTMQLLETITETIQGPCKSNQDFFVTVNAAEFLTALMVLPLNQATLTETEVRAMRAQSLTVLLALIEGRMEVLFLGGLISKLDLRQMGRAMEQSAREYEARWGALEEHRGVLARSFGFVRRILSYVEKIYKTDERDETQDELCVAVSIFIFFKACLDLQQLKSYAGSTHEFADKNGNTIRDVLRQSPCYRAVNKRVGMVEILREGALERSYFRILSVSSENLRDFSKEEVIKSVDRSSDNKRLQDYFEQCNKLMLELDSYAAMQDSPLLAFIQDYASEFDVLGLLVVFTINLIMLITYKAQENIYDDPVAPEIRRAVDVLAIILIVLQCMLFVNFFFGPTRVYLQGCWLRWQESKVEELLDEHRAGLSIEPIEEDVDFLAEVTPVQYYLQSAYYILQFGKFYQLSLYLLCAVMGYAQSPIWFSIQLLQITSKSAMLNNIVLVLSNYAASIALTFLLALFVCFIFASICFYYFSELFDAHALQRPGEDCDTIWRCFLNHVDSVRTDGGVGDVVVKPSWNGPSYLGVSFYFLSLIFFASVKIVALQLVFGGDGIRSVADLVQHPAPTNHKQKSTSLQRCLGHFNGASLLLTLVLMLCVVFVFASISFYYFSELYSPQVSGMDGFDCNTLLQCWLIHIDGIRSGGGVGDNAAAPSFHTGGQGYSFYVFRLMFFIIVVIIFLNIVFGIIVDSFAQLREDREFVEMDQVSKCFICGVEQNEFDRVAPGGFDHHIRTEHNMWHYLFFLHYIKKKDKANLSGQESHVWKKVKAKEPSFFPIGRAMMLQTELIEQDAEETKKLELYRGVMESIVSKYSIDVEMKIEGFGERLEGVEHAILGRSDLLGASTTSRRSLKMSGA</sequence>
<dbReference type="Gene3D" id="2.80.10.50">
    <property type="match status" value="2"/>
</dbReference>
<gene>
    <name evidence="11" type="ORF">BSAL_56455</name>
</gene>
<accession>A0A0S4INB1</accession>
<dbReference type="Pfam" id="PF08709">
    <property type="entry name" value="Ins145_P3_rec"/>
    <property type="match status" value="1"/>
</dbReference>
<keyword evidence="2" id="KW-0813">Transport</keyword>
<reference evidence="12" key="1">
    <citation type="submission" date="2015-09" db="EMBL/GenBank/DDBJ databases">
        <authorList>
            <consortium name="Pathogen Informatics"/>
        </authorList>
    </citation>
    <scope>NUCLEOTIDE SEQUENCE [LARGE SCALE GENOMIC DNA]</scope>
    <source>
        <strain evidence="12">Lake Konstanz</strain>
    </source>
</reference>
<feature type="transmembrane region" description="Helical" evidence="9">
    <location>
        <begin position="2241"/>
        <end position="2274"/>
    </location>
</feature>
<dbReference type="OMA" id="WRIMPRY"/>
<proteinExistence type="predicted"/>
<dbReference type="InterPro" id="IPR016093">
    <property type="entry name" value="MIR_motif"/>
</dbReference>
<dbReference type="Pfam" id="PF01365">
    <property type="entry name" value="RYDR_ITPR"/>
    <property type="match status" value="1"/>
</dbReference>
<evidence type="ECO:0000256" key="4">
    <source>
        <dbReference type="ARBA" id="ARBA00022989"/>
    </source>
</evidence>
<evidence type="ECO:0000256" key="7">
    <source>
        <dbReference type="ARBA" id="ARBA00023286"/>
    </source>
</evidence>
<keyword evidence="3 9" id="KW-0812">Transmembrane</keyword>
<dbReference type="OrthoDB" id="278056at2759"/>
<dbReference type="Pfam" id="PF00520">
    <property type="entry name" value="Ion_trans"/>
    <property type="match status" value="1"/>
</dbReference>
<keyword evidence="7" id="KW-1071">Ligand-gated ion channel</keyword>
<dbReference type="VEuPathDB" id="TriTrypDB:BSAL_56455"/>
<feature type="transmembrane region" description="Helical" evidence="9">
    <location>
        <begin position="2121"/>
        <end position="2139"/>
    </location>
</feature>
<dbReference type="PANTHER" id="PTHR13715:SF99">
    <property type="entry name" value="INOSITOL 1,4,5-TRISPHOSPHATE RECEPTOR-LIKE PROTEIN A"/>
    <property type="match status" value="1"/>
</dbReference>
<comment type="subcellular location">
    <subcellularLocation>
        <location evidence="1">Endomembrane system</location>
        <topology evidence="1">Multi-pass membrane protein</topology>
    </subcellularLocation>
</comment>
<dbReference type="Proteomes" id="UP000051952">
    <property type="component" value="Unassembled WGS sequence"/>
</dbReference>
<evidence type="ECO:0000256" key="8">
    <source>
        <dbReference type="ARBA" id="ARBA00023303"/>
    </source>
</evidence>
<keyword evidence="8" id="KW-0407">Ion channel</keyword>
<dbReference type="PANTHER" id="PTHR13715">
    <property type="entry name" value="RYANODINE RECEPTOR AND IP3 RECEPTOR"/>
    <property type="match status" value="1"/>
</dbReference>
<evidence type="ECO:0000256" key="9">
    <source>
        <dbReference type="SAM" id="Phobius"/>
    </source>
</evidence>
<keyword evidence="6 9" id="KW-0472">Membrane</keyword>
<dbReference type="Pfam" id="PF08454">
    <property type="entry name" value="RIH_assoc"/>
    <property type="match status" value="1"/>
</dbReference>
<feature type="transmembrane region" description="Helical" evidence="9">
    <location>
        <begin position="2388"/>
        <end position="2410"/>
    </location>
</feature>
<dbReference type="InterPro" id="IPR005821">
    <property type="entry name" value="Ion_trans_dom"/>
</dbReference>
<dbReference type="GO" id="GO:0005262">
    <property type="term" value="F:calcium channel activity"/>
    <property type="evidence" value="ECO:0007669"/>
    <property type="project" value="InterPro"/>
</dbReference>
<feature type="transmembrane region" description="Helical" evidence="9">
    <location>
        <begin position="2083"/>
        <end position="2100"/>
    </location>
</feature>
<feature type="domain" description="MIR" evidence="10">
    <location>
        <begin position="17"/>
        <end position="81"/>
    </location>
</feature>
<dbReference type="EMBL" id="CYKH01000197">
    <property type="protein sequence ID" value="CUE79935.1"/>
    <property type="molecule type" value="Genomic_DNA"/>
</dbReference>
<dbReference type="InterPro" id="IPR014821">
    <property type="entry name" value="Ins145_P3_rcpt"/>
</dbReference>
<evidence type="ECO:0000313" key="11">
    <source>
        <dbReference type="EMBL" id="CUE79935.1"/>
    </source>
</evidence>
<evidence type="ECO:0000256" key="5">
    <source>
        <dbReference type="ARBA" id="ARBA00023065"/>
    </source>
</evidence>
<keyword evidence="12" id="KW-1185">Reference proteome</keyword>
<name>A0A0S4INB1_BODSA</name>
<evidence type="ECO:0000259" key="10">
    <source>
        <dbReference type="PROSITE" id="PS50919"/>
    </source>
</evidence>
<keyword evidence="11" id="KW-0675">Receptor</keyword>
<feature type="transmembrane region" description="Helical" evidence="9">
    <location>
        <begin position="2208"/>
        <end position="2229"/>
    </location>
</feature>
<keyword evidence="4 9" id="KW-1133">Transmembrane helix</keyword>